<accession>A0A914USK5</accession>
<feature type="signal peptide" evidence="2">
    <location>
        <begin position="1"/>
        <end position="20"/>
    </location>
</feature>
<feature type="compositionally biased region" description="Polar residues" evidence="1">
    <location>
        <begin position="111"/>
        <end position="132"/>
    </location>
</feature>
<keyword evidence="3" id="KW-1185">Reference proteome</keyword>
<evidence type="ECO:0000256" key="2">
    <source>
        <dbReference type="SAM" id="SignalP"/>
    </source>
</evidence>
<feature type="region of interest" description="Disordered" evidence="1">
    <location>
        <begin position="111"/>
        <end position="140"/>
    </location>
</feature>
<reference evidence="4" key="1">
    <citation type="submission" date="2022-11" db="UniProtKB">
        <authorList>
            <consortium name="WormBaseParasite"/>
        </authorList>
    </citation>
    <scope>IDENTIFICATION</scope>
</reference>
<proteinExistence type="predicted"/>
<organism evidence="3 4">
    <name type="scientific">Plectus sambesii</name>
    <dbReference type="NCBI Taxonomy" id="2011161"/>
    <lineage>
        <taxon>Eukaryota</taxon>
        <taxon>Metazoa</taxon>
        <taxon>Ecdysozoa</taxon>
        <taxon>Nematoda</taxon>
        <taxon>Chromadorea</taxon>
        <taxon>Plectida</taxon>
        <taxon>Plectina</taxon>
        <taxon>Plectoidea</taxon>
        <taxon>Plectidae</taxon>
        <taxon>Plectus</taxon>
    </lineage>
</organism>
<keyword evidence="2" id="KW-0732">Signal</keyword>
<evidence type="ECO:0000313" key="3">
    <source>
        <dbReference type="Proteomes" id="UP000887566"/>
    </source>
</evidence>
<sequence length="140" mass="14424">MAQLFVFFVIGAALISGTNAQNILNTFSSLFGTSRLKFGGGGGGDDIFKQFLDNPNQLSALLGGRSGGLNFDSILKTFQPPAGGDEQSLPDIATLLKNGLTDVVGIASGNQSRVNGTTANSSRSRPTLSSAESESEGIPI</sequence>
<dbReference type="WBParaSite" id="PSAMB.scaffold11842size3100.g34445.t1">
    <property type="protein sequence ID" value="PSAMB.scaffold11842size3100.g34445.t1"/>
    <property type="gene ID" value="PSAMB.scaffold11842size3100.g34445"/>
</dbReference>
<evidence type="ECO:0000256" key="1">
    <source>
        <dbReference type="SAM" id="MobiDB-lite"/>
    </source>
</evidence>
<dbReference type="Proteomes" id="UP000887566">
    <property type="component" value="Unplaced"/>
</dbReference>
<name>A0A914USK5_9BILA</name>
<dbReference type="AlphaFoldDB" id="A0A914USK5"/>
<protein>
    <submittedName>
        <fullName evidence="4">Uncharacterized protein</fullName>
    </submittedName>
</protein>
<evidence type="ECO:0000313" key="4">
    <source>
        <dbReference type="WBParaSite" id="PSAMB.scaffold11842size3100.g34445.t1"/>
    </source>
</evidence>
<feature type="chain" id="PRO_5038058647" evidence="2">
    <location>
        <begin position="21"/>
        <end position="140"/>
    </location>
</feature>